<feature type="domain" description="Leucine-binding protein" evidence="4">
    <location>
        <begin position="85"/>
        <end position="384"/>
    </location>
</feature>
<dbReference type="InterPro" id="IPR028081">
    <property type="entry name" value="Leu-bd"/>
</dbReference>
<keyword evidence="2" id="KW-0732">Signal</keyword>
<dbReference type="InterPro" id="IPR028082">
    <property type="entry name" value="Peripla_BP_I"/>
</dbReference>
<name>D6ADM3_STRFL</name>
<sequence length="440" mass="46645">MNTAHRAVTPGPEGSFPMTGRRRPTFPRPFPGVISAAAAGALLLSGCGVLPGATGGSREPVTVMTWAPDRSEDINAVKMAGVPAMAQTYARWVNDTGGIDGRELRVIVCDEGDTSIGAERCAREAVDEKVAAVVGSYSRHGQSFMPALEAGGVPYIGGYGASTEEFSSYLSYPVNGGQSALLAGHGRQLGSSCTRVSLVRPDSIGGDGMPPLLNNGLLAANRPASTDILAPLDATSYDEQATQALERSGGGCVTAVLGARTETFFDSFRRLEPDGEQVRISSVLGSVSQPLINRTGGRNSPFEGAYVTGWYPDARNARWQQMRDVIEKYAFGDNRIDPDDTAVQTTWIAYTALRAAVRAIGDENVTPGRVVATLNGGVEVDTGGLTPTLRWRFKDLVGTLSYPRIVNTKVTFQVVREGRLTAQKKGFVDVADALTDAPRS</sequence>
<keyword evidence="5" id="KW-0449">Lipoprotein</keyword>
<evidence type="ECO:0000256" key="1">
    <source>
        <dbReference type="ARBA" id="ARBA00010062"/>
    </source>
</evidence>
<reference evidence="6" key="2">
    <citation type="submission" date="2008-12" db="EMBL/GenBank/DDBJ databases">
        <title>Annotation of Streptomyces roseosporus strain NRRL 15998.</title>
        <authorList>
            <consortium name="The Broad Institute Genome Sequencing Platform"/>
            <consortium name="Broad Institute Microbial Sequencing Center"/>
            <person name="Fischbach M."/>
            <person name="Ward D."/>
            <person name="Young S."/>
            <person name="Kodira C.D."/>
            <person name="Zeng Q."/>
            <person name="Koehrsen M."/>
            <person name="Godfrey P."/>
            <person name="Alvarado L."/>
            <person name="Berlin A.M."/>
            <person name="Borenstein D."/>
            <person name="Chen Z."/>
            <person name="Engels R."/>
            <person name="Freedman E."/>
            <person name="Gellesch M."/>
            <person name="Goldberg J."/>
            <person name="Griggs A."/>
            <person name="Gujja S."/>
            <person name="Heiman D.I."/>
            <person name="Hepburn T.A."/>
            <person name="Howarth C."/>
            <person name="Jen D."/>
            <person name="Larson L."/>
            <person name="Lewis B."/>
            <person name="Mehta T."/>
            <person name="Park D."/>
            <person name="Pearson M."/>
            <person name="Roberts A."/>
            <person name="Saif S."/>
            <person name="Shea T.D."/>
            <person name="Shenoy N."/>
            <person name="Sisk P."/>
            <person name="Stolte C."/>
            <person name="Sykes S.N."/>
            <person name="Walk T."/>
            <person name="White J."/>
            <person name="Yandava C."/>
            <person name="Straight P."/>
            <person name="Clardy J."/>
            <person name="Hung D."/>
            <person name="Kolter R."/>
            <person name="Mekalanos J."/>
            <person name="Walker S."/>
            <person name="Walsh C.T."/>
            <person name="Wieland B.L.C."/>
            <person name="Ilzarbe M."/>
            <person name="Galagan J."/>
            <person name="Nusbaum C."/>
            <person name="Birren B."/>
        </authorList>
    </citation>
    <scope>NUCLEOTIDE SEQUENCE [LARGE SCALE GENOMIC DNA]</scope>
    <source>
        <strain evidence="6">NRRL 15998</strain>
    </source>
</reference>
<gene>
    <name evidence="5" type="ORF">SSGG_04076</name>
</gene>
<dbReference type="Gene3D" id="3.40.50.2300">
    <property type="match status" value="2"/>
</dbReference>
<dbReference type="Pfam" id="PF13458">
    <property type="entry name" value="Peripla_BP_6"/>
    <property type="match status" value="1"/>
</dbReference>
<dbReference type="SUPFAM" id="SSF53822">
    <property type="entry name" value="Periplasmic binding protein-like I"/>
    <property type="match status" value="1"/>
</dbReference>
<dbReference type="Proteomes" id="UP000003986">
    <property type="component" value="Unassembled WGS sequence"/>
</dbReference>
<evidence type="ECO:0000313" key="5">
    <source>
        <dbReference type="EMBL" id="EFE76709.2"/>
    </source>
</evidence>
<proteinExistence type="inferred from homology"/>
<organism evidence="5 6">
    <name type="scientific">Streptomyces filamentosus NRRL 15998</name>
    <dbReference type="NCBI Taxonomy" id="457431"/>
    <lineage>
        <taxon>Bacteria</taxon>
        <taxon>Bacillati</taxon>
        <taxon>Actinomycetota</taxon>
        <taxon>Actinomycetes</taxon>
        <taxon>Kitasatosporales</taxon>
        <taxon>Streptomycetaceae</taxon>
        <taxon>Streptomyces</taxon>
    </lineage>
</organism>
<evidence type="ECO:0000256" key="3">
    <source>
        <dbReference type="SAM" id="MobiDB-lite"/>
    </source>
</evidence>
<dbReference type="AlphaFoldDB" id="D6ADM3"/>
<comment type="similarity">
    <text evidence="1">Belongs to the leucine-binding protein family.</text>
</comment>
<reference evidence="6" key="1">
    <citation type="submission" date="2008-10" db="EMBL/GenBank/DDBJ databases">
        <authorList>
            <person name="Molnar K."/>
        </authorList>
    </citation>
    <scope>NUCLEOTIDE SEQUENCE [LARGE SCALE GENOMIC DNA]</scope>
    <source>
        <strain evidence="6">NRRL 15998</strain>
    </source>
</reference>
<evidence type="ECO:0000259" key="4">
    <source>
        <dbReference type="Pfam" id="PF13458"/>
    </source>
</evidence>
<protein>
    <submittedName>
        <fullName evidence="5">Lipoprotein</fullName>
    </submittedName>
</protein>
<evidence type="ECO:0000256" key="2">
    <source>
        <dbReference type="ARBA" id="ARBA00022729"/>
    </source>
</evidence>
<dbReference type="EMBL" id="DS999644">
    <property type="protein sequence ID" value="EFE76709.2"/>
    <property type="molecule type" value="Genomic_DNA"/>
</dbReference>
<feature type="region of interest" description="Disordered" evidence="3">
    <location>
        <begin position="1"/>
        <end position="27"/>
    </location>
</feature>
<accession>D6ADM3</accession>
<evidence type="ECO:0000313" key="6">
    <source>
        <dbReference type="Proteomes" id="UP000003986"/>
    </source>
</evidence>